<dbReference type="SUPFAM" id="SSF103473">
    <property type="entry name" value="MFS general substrate transporter"/>
    <property type="match status" value="1"/>
</dbReference>
<evidence type="ECO:0000256" key="8">
    <source>
        <dbReference type="SAM" id="Phobius"/>
    </source>
</evidence>
<keyword evidence="11" id="KW-1185">Reference proteome</keyword>
<dbReference type="AlphaFoldDB" id="A0A6A5Y7C9"/>
<feature type="transmembrane region" description="Helical" evidence="8">
    <location>
        <begin position="359"/>
        <end position="384"/>
    </location>
</feature>
<feature type="transmembrane region" description="Helical" evidence="8">
    <location>
        <begin position="107"/>
        <end position="127"/>
    </location>
</feature>
<feature type="transmembrane region" description="Helical" evidence="8">
    <location>
        <begin position="396"/>
        <end position="418"/>
    </location>
</feature>
<dbReference type="PROSITE" id="PS50850">
    <property type="entry name" value="MFS"/>
    <property type="match status" value="1"/>
</dbReference>
<evidence type="ECO:0000256" key="3">
    <source>
        <dbReference type="ARBA" id="ARBA00022448"/>
    </source>
</evidence>
<proteinExistence type="inferred from homology"/>
<dbReference type="InterPro" id="IPR050360">
    <property type="entry name" value="MFS_Sugar_Transporters"/>
</dbReference>
<dbReference type="InterPro" id="IPR020846">
    <property type="entry name" value="MFS_dom"/>
</dbReference>
<sequence>MQPLTGKQLDWAVISCCSAAFLLFGYDQGVMGGLVSTPEFLKSFNHPTPGLLGIIVAIYDIGCMIGSLCTMYIGDVLGRRKSIVIGGVLIIIGAALQSSAFSVAHMIVGRIVTGLGSGMNTTTVPIFQTEMSQSHRRGAAVMGEMAFVIFGIVVSNWVDFGFVFGGGVQGSAVWRAPLALQAVFPLVTFAILPFIPESPRWLASKGRNDEVREIVARLEGKGYTAESDVVISHSRLIIEAAQHEAEIEASWMDLFRNGELQNLRRMLLGAIPQFIQQMTGINAVVYFGPAIFSASLGLTPRMAAIVGGCGSICFWIGSCTPPFFIEKVGRRPIFLVGLISTALAMTGLTFSATKVSSGYGALACILLYQFCFGASWAGVPWVYAPEINSLRMRNRAAAIASATEWLSAFIVVVITPVGVANIGWRFYLIWLVSCGLALPYMYLTCPETKGATLEEMDRYFATQRSWIVINAKNIKEYNQNYQEDPIQREKQLPSTQEIEVSG</sequence>
<reference evidence="10" key="1">
    <citation type="journal article" date="2020" name="Stud. Mycol.">
        <title>101 Dothideomycetes genomes: a test case for predicting lifestyles and emergence of pathogens.</title>
        <authorList>
            <person name="Haridas S."/>
            <person name="Albert R."/>
            <person name="Binder M."/>
            <person name="Bloem J."/>
            <person name="Labutti K."/>
            <person name="Salamov A."/>
            <person name="Andreopoulos B."/>
            <person name="Baker S."/>
            <person name="Barry K."/>
            <person name="Bills G."/>
            <person name="Bluhm B."/>
            <person name="Cannon C."/>
            <person name="Castanera R."/>
            <person name="Culley D."/>
            <person name="Daum C."/>
            <person name="Ezra D."/>
            <person name="Gonzalez J."/>
            <person name="Henrissat B."/>
            <person name="Kuo A."/>
            <person name="Liang C."/>
            <person name="Lipzen A."/>
            <person name="Lutzoni F."/>
            <person name="Magnuson J."/>
            <person name="Mondo S."/>
            <person name="Nolan M."/>
            <person name="Ohm R."/>
            <person name="Pangilinan J."/>
            <person name="Park H.-J."/>
            <person name="Ramirez L."/>
            <person name="Alfaro M."/>
            <person name="Sun H."/>
            <person name="Tritt A."/>
            <person name="Yoshinaga Y."/>
            <person name="Zwiers L.-H."/>
            <person name="Turgeon B."/>
            <person name="Goodwin S."/>
            <person name="Spatafora J."/>
            <person name="Crous P."/>
            <person name="Grigoriev I."/>
        </authorList>
    </citation>
    <scope>NUCLEOTIDE SEQUENCE</scope>
    <source>
        <strain evidence="10">CBS 175.79</strain>
    </source>
</reference>
<evidence type="ECO:0000256" key="5">
    <source>
        <dbReference type="ARBA" id="ARBA00022989"/>
    </source>
</evidence>
<dbReference type="PROSITE" id="PS00217">
    <property type="entry name" value="SUGAR_TRANSPORT_2"/>
    <property type="match status" value="1"/>
</dbReference>
<feature type="transmembrane region" description="Helical" evidence="8">
    <location>
        <begin position="12"/>
        <end position="31"/>
    </location>
</feature>
<keyword evidence="4 8" id="KW-0812">Transmembrane</keyword>
<organism evidence="10 11">
    <name type="scientific">Aaosphaeria arxii CBS 175.79</name>
    <dbReference type="NCBI Taxonomy" id="1450172"/>
    <lineage>
        <taxon>Eukaryota</taxon>
        <taxon>Fungi</taxon>
        <taxon>Dikarya</taxon>
        <taxon>Ascomycota</taxon>
        <taxon>Pezizomycotina</taxon>
        <taxon>Dothideomycetes</taxon>
        <taxon>Pleosporomycetidae</taxon>
        <taxon>Pleosporales</taxon>
        <taxon>Pleosporales incertae sedis</taxon>
        <taxon>Aaosphaeria</taxon>
    </lineage>
</organism>
<dbReference type="InterPro" id="IPR005828">
    <property type="entry name" value="MFS_sugar_transport-like"/>
</dbReference>
<keyword evidence="10" id="KW-0762">Sugar transport</keyword>
<keyword evidence="5 8" id="KW-1133">Transmembrane helix</keyword>
<feature type="transmembrane region" description="Helical" evidence="8">
    <location>
        <begin position="274"/>
        <end position="296"/>
    </location>
</feature>
<dbReference type="PANTHER" id="PTHR48022">
    <property type="entry name" value="PLASTIDIC GLUCOSE TRANSPORTER 4"/>
    <property type="match status" value="1"/>
</dbReference>
<evidence type="ECO:0000256" key="1">
    <source>
        <dbReference type="ARBA" id="ARBA00004141"/>
    </source>
</evidence>
<feature type="transmembrane region" description="Helical" evidence="8">
    <location>
        <begin position="178"/>
        <end position="195"/>
    </location>
</feature>
<feature type="transmembrane region" description="Helical" evidence="8">
    <location>
        <begin position="51"/>
        <end position="71"/>
    </location>
</feature>
<dbReference type="FunFam" id="1.20.1250.20:FF:000134">
    <property type="entry name" value="MFS sugar transporter protein"/>
    <property type="match status" value="1"/>
</dbReference>
<dbReference type="GO" id="GO:0016020">
    <property type="term" value="C:membrane"/>
    <property type="evidence" value="ECO:0007669"/>
    <property type="project" value="UniProtKB-SubCell"/>
</dbReference>
<evidence type="ECO:0000256" key="6">
    <source>
        <dbReference type="ARBA" id="ARBA00023136"/>
    </source>
</evidence>
<feature type="transmembrane region" description="Helical" evidence="8">
    <location>
        <begin position="302"/>
        <end position="325"/>
    </location>
</feature>
<dbReference type="PRINTS" id="PR00171">
    <property type="entry name" value="SUGRTRNSPORT"/>
</dbReference>
<gene>
    <name evidence="10" type="ORF">BU24DRAFT_339088</name>
</gene>
<keyword evidence="6 8" id="KW-0472">Membrane</keyword>
<feature type="transmembrane region" description="Helical" evidence="8">
    <location>
        <begin position="83"/>
        <end position="101"/>
    </location>
</feature>
<evidence type="ECO:0000256" key="4">
    <source>
        <dbReference type="ARBA" id="ARBA00022692"/>
    </source>
</evidence>
<dbReference type="GeneID" id="54280560"/>
<feature type="domain" description="Major facilitator superfamily (MFS) profile" evidence="9">
    <location>
        <begin position="13"/>
        <end position="449"/>
    </location>
</feature>
<feature type="transmembrane region" description="Helical" evidence="8">
    <location>
        <begin position="332"/>
        <end position="353"/>
    </location>
</feature>
<dbReference type="GO" id="GO:0005351">
    <property type="term" value="F:carbohydrate:proton symporter activity"/>
    <property type="evidence" value="ECO:0007669"/>
    <property type="project" value="TreeGrafter"/>
</dbReference>
<dbReference type="Pfam" id="PF00083">
    <property type="entry name" value="Sugar_tr"/>
    <property type="match status" value="1"/>
</dbReference>
<accession>A0A6A5Y7C9</accession>
<dbReference type="OrthoDB" id="6612291at2759"/>
<dbReference type="PANTHER" id="PTHR48022:SF28">
    <property type="entry name" value="MAJOR FACILITATOR SUPERFAMILY (MFS) PROFILE DOMAIN-CONTAINING PROTEIN-RELATED"/>
    <property type="match status" value="1"/>
</dbReference>
<keyword evidence="3 7" id="KW-0813">Transport</keyword>
<dbReference type="Gene3D" id="1.20.1250.20">
    <property type="entry name" value="MFS general substrate transporter like domains"/>
    <property type="match status" value="1"/>
</dbReference>
<dbReference type="InterPro" id="IPR005829">
    <property type="entry name" value="Sugar_transporter_CS"/>
</dbReference>
<evidence type="ECO:0000313" key="11">
    <source>
        <dbReference type="Proteomes" id="UP000799778"/>
    </source>
</evidence>
<dbReference type="RefSeq" id="XP_033389535.1">
    <property type="nucleotide sequence ID" value="XM_033523163.1"/>
</dbReference>
<feature type="transmembrane region" description="Helical" evidence="8">
    <location>
        <begin position="424"/>
        <end position="443"/>
    </location>
</feature>
<evidence type="ECO:0000313" key="10">
    <source>
        <dbReference type="EMBL" id="KAF2021196.1"/>
    </source>
</evidence>
<evidence type="ECO:0000256" key="7">
    <source>
        <dbReference type="RuleBase" id="RU003346"/>
    </source>
</evidence>
<comment type="subcellular location">
    <subcellularLocation>
        <location evidence="1">Membrane</location>
        <topology evidence="1">Multi-pass membrane protein</topology>
    </subcellularLocation>
</comment>
<comment type="similarity">
    <text evidence="2 7">Belongs to the major facilitator superfamily. Sugar transporter (TC 2.A.1.1) family.</text>
</comment>
<feature type="transmembrane region" description="Helical" evidence="8">
    <location>
        <begin position="139"/>
        <end position="158"/>
    </location>
</feature>
<dbReference type="InterPro" id="IPR036259">
    <property type="entry name" value="MFS_trans_sf"/>
</dbReference>
<dbReference type="NCBIfam" id="TIGR00879">
    <property type="entry name" value="SP"/>
    <property type="match status" value="1"/>
</dbReference>
<dbReference type="Proteomes" id="UP000799778">
    <property type="component" value="Unassembled WGS sequence"/>
</dbReference>
<protein>
    <submittedName>
        <fullName evidence="10">Sugar transporter STL1</fullName>
    </submittedName>
</protein>
<dbReference type="EMBL" id="ML978066">
    <property type="protein sequence ID" value="KAF2021196.1"/>
    <property type="molecule type" value="Genomic_DNA"/>
</dbReference>
<evidence type="ECO:0000256" key="2">
    <source>
        <dbReference type="ARBA" id="ARBA00010992"/>
    </source>
</evidence>
<dbReference type="InterPro" id="IPR003663">
    <property type="entry name" value="Sugar/inositol_transpt"/>
</dbReference>
<evidence type="ECO:0000259" key="9">
    <source>
        <dbReference type="PROSITE" id="PS50850"/>
    </source>
</evidence>
<name>A0A6A5Y7C9_9PLEO</name>